<evidence type="ECO:0000259" key="1">
    <source>
        <dbReference type="Pfam" id="PF00724"/>
    </source>
</evidence>
<keyword evidence="3" id="KW-1185">Reference proteome</keyword>
<dbReference type="PANTHER" id="PTHR22893:SF91">
    <property type="entry name" value="NADPH DEHYDROGENASE 2-RELATED"/>
    <property type="match status" value="1"/>
</dbReference>
<dbReference type="InterPro" id="IPR001155">
    <property type="entry name" value="OxRdtase_FMN_N"/>
</dbReference>
<dbReference type="InterPro" id="IPR045247">
    <property type="entry name" value="Oye-like"/>
</dbReference>
<reference evidence="2" key="1">
    <citation type="submission" date="2021-01" db="EMBL/GenBank/DDBJ databases">
        <title>Phytophthora aleatoria, a newly-described species from Pinus radiata is distinct from Phytophthora cactorum isolates based on comparative genomics.</title>
        <authorList>
            <person name="Mcdougal R."/>
            <person name="Panda P."/>
            <person name="Williams N."/>
            <person name="Studholme D.J."/>
        </authorList>
    </citation>
    <scope>NUCLEOTIDE SEQUENCE</scope>
    <source>
        <strain evidence="2">NZFS 4037</strain>
    </source>
</reference>
<dbReference type="AlphaFoldDB" id="A0A8J5IY05"/>
<feature type="domain" description="NADH:flavin oxidoreductase/NADH oxidase N-terminal" evidence="1">
    <location>
        <begin position="86"/>
        <end position="260"/>
    </location>
</feature>
<dbReference type="GO" id="GO:0016491">
    <property type="term" value="F:oxidoreductase activity"/>
    <property type="evidence" value="ECO:0007669"/>
    <property type="project" value="InterPro"/>
</dbReference>
<organism evidence="2 3">
    <name type="scientific">Phytophthora aleatoria</name>
    <dbReference type="NCBI Taxonomy" id="2496075"/>
    <lineage>
        <taxon>Eukaryota</taxon>
        <taxon>Sar</taxon>
        <taxon>Stramenopiles</taxon>
        <taxon>Oomycota</taxon>
        <taxon>Peronosporomycetes</taxon>
        <taxon>Peronosporales</taxon>
        <taxon>Peronosporaceae</taxon>
        <taxon>Phytophthora</taxon>
    </lineage>
</organism>
<dbReference type="GO" id="GO:0010181">
    <property type="term" value="F:FMN binding"/>
    <property type="evidence" value="ECO:0007669"/>
    <property type="project" value="InterPro"/>
</dbReference>
<evidence type="ECO:0000313" key="2">
    <source>
        <dbReference type="EMBL" id="KAG6976644.1"/>
    </source>
</evidence>
<dbReference type="CDD" id="cd02933">
    <property type="entry name" value="OYE_like_FMN"/>
    <property type="match status" value="1"/>
</dbReference>
<protein>
    <recommendedName>
        <fullName evidence="1">NADH:flavin oxidoreductase/NADH oxidase N-terminal domain-containing protein</fullName>
    </recommendedName>
</protein>
<dbReference type="Pfam" id="PF00724">
    <property type="entry name" value="Oxidored_FMN"/>
    <property type="match status" value="2"/>
</dbReference>
<proteinExistence type="predicted"/>
<accession>A0A8J5IY05</accession>
<sequence>LEQSPPSRQISHWLFDELDKEEEEFAKLEADFEPLDDCAQDMATRSASSTHEASNSSSILHSSKLFQVTKSTTSNSCSSFTVASKLFSAVKLGGKKAPTQLKHRVVMAPMTRQRTGDDGVPGSAVTEFYRQRATDGGLLISEATNISAYARGYYGAPGFYTKEQVKGWKAVTSAVHDKGGKIFNQLWHTGRVSHPLNLPNEAQPVSASATNMEGVQSLATTVQGRLPHPNPRALEISEIPGIVDDYKRAAENALEAGFDVPAEWSTDKYGGCPENRARIVFEAIEAILPSVDSNKVGIRLSPYGTAFGCTDSNPREFYDYVVKRLNDYDLAYLHMVEPRDMQQPAPDAPEGGVTKIYRKMYNGVMISASGYDGAEARKVVEDGTTDLVAFARDFISNPDLVERIRTGAELNPVNWQTVYVPLDVPYETGYTDYPFLDEKTA</sequence>
<gene>
    <name evidence="2" type="ORF">JG688_00001158</name>
</gene>
<dbReference type="EMBL" id="JAENGY010000025">
    <property type="protein sequence ID" value="KAG6976644.1"/>
    <property type="molecule type" value="Genomic_DNA"/>
</dbReference>
<dbReference type="Proteomes" id="UP000709295">
    <property type="component" value="Unassembled WGS sequence"/>
</dbReference>
<name>A0A8J5IY05_9STRA</name>
<dbReference type="PANTHER" id="PTHR22893">
    <property type="entry name" value="NADH OXIDOREDUCTASE-RELATED"/>
    <property type="match status" value="1"/>
</dbReference>
<feature type="domain" description="NADH:flavin oxidoreductase/NADH oxidase N-terminal" evidence="1">
    <location>
        <begin position="266"/>
        <end position="411"/>
    </location>
</feature>
<comment type="caution">
    <text evidence="2">The sequence shown here is derived from an EMBL/GenBank/DDBJ whole genome shotgun (WGS) entry which is preliminary data.</text>
</comment>
<feature type="non-terminal residue" evidence="2">
    <location>
        <position position="441"/>
    </location>
</feature>
<evidence type="ECO:0000313" key="3">
    <source>
        <dbReference type="Proteomes" id="UP000709295"/>
    </source>
</evidence>